<dbReference type="Pfam" id="PF13176">
    <property type="entry name" value="TPR_7"/>
    <property type="match status" value="1"/>
</dbReference>
<dbReference type="InterPro" id="IPR006597">
    <property type="entry name" value="Sel1-like"/>
</dbReference>
<dbReference type="PANTHER" id="PTHR11102">
    <property type="entry name" value="SEL-1-LIKE PROTEIN"/>
    <property type="match status" value="1"/>
</dbReference>
<evidence type="ECO:0000313" key="3">
    <source>
        <dbReference type="Proteomes" id="UP000218113"/>
    </source>
</evidence>
<name>A0A2A4SZ22_9DELT</name>
<sequence length="236" mass="27514">MKKIILILITLLITGLYANADLNATIEKLSKASVKAYKEGDYHKVIQLEKESYSLGKKESSDYVAMMYRFKLYDFNTAITWYQKGIDRADGDSAYSMACMYEDILKYNLAEKYYLIAVKLGHEGSTYALGLLYNDKLNNDIKAIEWYKKAIDIKDANGAFALGILYRTEKKDYKEAEKWFIKALKMKHRNAPYNLARLYENDLKEYEKAIEVYKYFLASHPNDKEVKETIKRLESL</sequence>
<dbReference type="Proteomes" id="UP000218113">
    <property type="component" value="Unassembled WGS sequence"/>
</dbReference>
<comment type="caution">
    <text evidence="2">The sequence shown here is derived from an EMBL/GenBank/DDBJ whole genome shotgun (WGS) entry which is preliminary data.</text>
</comment>
<dbReference type="InterPro" id="IPR011990">
    <property type="entry name" value="TPR-like_helical_dom_sf"/>
</dbReference>
<dbReference type="EMBL" id="NVSR01000091">
    <property type="protein sequence ID" value="PCI26492.1"/>
    <property type="molecule type" value="Genomic_DNA"/>
</dbReference>
<dbReference type="SUPFAM" id="SSF81901">
    <property type="entry name" value="HCP-like"/>
    <property type="match status" value="1"/>
</dbReference>
<accession>A0A2A4SZ22</accession>
<evidence type="ECO:0000313" key="2">
    <source>
        <dbReference type="EMBL" id="PCI26492.1"/>
    </source>
</evidence>
<dbReference type="Gene3D" id="1.25.40.10">
    <property type="entry name" value="Tetratricopeptide repeat domain"/>
    <property type="match status" value="1"/>
</dbReference>
<dbReference type="Pfam" id="PF13181">
    <property type="entry name" value="TPR_8"/>
    <property type="match status" value="2"/>
</dbReference>
<dbReference type="PANTHER" id="PTHR11102:SF160">
    <property type="entry name" value="ERAD-ASSOCIATED E3 UBIQUITIN-PROTEIN LIGASE COMPONENT HRD3"/>
    <property type="match status" value="1"/>
</dbReference>
<proteinExistence type="predicted"/>
<dbReference type="AlphaFoldDB" id="A0A2A4SZ22"/>
<keyword evidence="1" id="KW-0732">Signal</keyword>
<dbReference type="SMART" id="SM00671">
    <property type="entry name" value="SEL1"/>
    <property type="match status" value="4"/>
</dbReference>
<dbReference type="InterPro" id="IPR050767">
    <property type="entry name" value="Sel1_AlgK"/>
</dbReference>
<organism evidence="2 3">
    <name type="scientific">SAR324 cluster bacterium</name>
    <dbReference type="NCBI Taxonomy" id="2024889"/>
    <lineage>
        <taxon>Bacteria</taxon>
        <taxon>Deltaproteobacteria</taxon>
        <taxon>SAR324 cluster</taxon>
    </lineage>
</organism>
<feature type="signal peptide" evidence="1">
    <location>
        <begin position="1"/>
        <end position="20"/>
    </location>
</feature>
<evidence type="ECO:0008006" key="4">
    <source>
        <dbReference type="Google" id="ProtNLM"/>
    </source>
</evidence>
<protein>
    <recommendedName>
        <fullName evidence="4">Beta-lactamase</fullName>
    </recommendedName>
</protein>
<reference evidence="3" key="1">
    <citation type="submission" date="2017-08" db="EMBL/GenBank/DDBJ databases">
        <title>A dynamic microbial community with high functional redundancy inhabits the cold, oxic subseafloor aquifer.</title>
        <authorList>
            <person name="Tully B.J."/>
            <person name="Wheat C.G."/>
            <person name="Glazer B.T."/>
            <person name="Huber J.A."/>
        </authorList>
    </citation>
    <scope>NUCLEOTIDE SEQUENCE [LARGE SCALE GENOMIC DNA]</scope>
</reference>
<gene>
    <name evidence="2" type="ORF">COB67_10010</name>
</gene>
<evidence type="ECO:0000256" key="1">
    <source>
        <dbReference type="SAM" id="SignalP"/>
    </source>
</evidence>
<feature type="chain" id="PRO_5012020207" description="Beta-lactamase" evidence="1">
    <location>
        <begin position="21"/>
        <end position="236"/>
    </location>
</feature>
<dbReference type="InterPro" id="IPR019734">
    <property type="entry name" value="TPR_rpt"/>
</dbReference>